<sequence>MKIWSRIGVGQGFQNGVGVMSSGVSRFLLLLAYEGAYVIHSELGTDQWSVAPGNRAFRCTGVVVLLQIVSKNLLDPLRSHKDIMFWTWD</sequence>
<accession>A0ABQ4YU37</accession>
<organism evidence="1 2">
    <name type="scientific">Tanacetum coccineum</name>
    <dbReference type="NCBI Taxonomy" id="301880"/>
    <lineage>
        <taxon>Eukaryota</taxon>
        <taxon>Viridiplantae</taxon>
        <taxon>Streptophyta</taxon>
        <taxon>Embryophyta</taxon>
        <taxon>Tracheophyta</taxon>
        <taxon>Spermatophyta</taxon>
        <taxon>Magnoliopsida</taxon>
        <taxon>eudicotyledons</taxon>
        <taxon>Gunneridae</taxon>
        <taxon>Pentapetalae</taxon>
        <taxon>asterids</taxon>
        <taxon>campanulids</taxon>
        <taxon>Asterales</taxon>
        <taxon>Asteraceae</taxon>
        <taxon>Asteroideae</taxon>
        <taxon>Anthemideae</taxon>
        <taxon>Anthemidinae</taxon>
        <taxon>Tanacetum</taxon>
    </lineage>
</organism>
<keyword evidence="2" id="KW-1185">Reference proteome</keyword>
<evidence type="ECO:0000313" key="2">
    <source>
        <dbReference type="Proteomes" id="UP001151760"/>
    </source>
</evidence>
<proteinExistence type="predicted"/>
<reference evidence="1" key="2">
    <citation type="submission" date="2022-01" db="EMBL/GenBank/DDBJ databases">
        <authorList>
            <person name="Yamashiro T."/>
            <person name="Shiraishi A."/>
            <person name="Satake H."/>
            <person name="Nakayama K."/>
        </authorList>
    </citation>
    <scope>NUCLEOTIDE SEQUENCE</scope>
</reference>
<reference evidence="1" key="1">
    <citation type="journal article" date="2022" name="Int. J. Mol. Sci.">
        <title>Draft Genome of Tanacetum Coccineum: Genomic Comparison of Closely Related Tanacetum-Family Plants.</title>
        <authorList>
            <person name="Yamashiro T."/>
            <person name="Shiraishi A."/>
            <person name="Nakayama K."/>
            <person name="Satake H."/>
        </authorList>
    </citation>
    <scope>NUCLEOTIDE SEQUENCE</scope>
</reference>
<dbReference type="EMBL" id="BQNB010010736">
    <property type="protein sequence ID" value="GJS81270.1"/>
    <property type="molecule type" value="Genomic_DNA"/>
</dbReference>
<evidence type="ECO:0000313" key="1">
    <source>
        <dbReference type="EMBL" id="GJS81270.1"/>
    </source>
</evidence>
<name>A0ABQ4YU37_9ASTR</name>
<protein>
    <submittedName>
        <fullName evidence="1">Uncharacterized protein</fullName>
    </submittedName>
</protein>
<gene>
    <name evidence="1" type="ORF">Tco_0747811</name>
</gene>
<dbReference type="Proteomes" id="UP001151760">
    <property type="component" value="Unassembled WGS sequence"/>
</dbReference>
<comment type="caution">
    <text evidence="1">The sequence shown here is derived from an EMBL/GenBank/DDBJ whole genome shotgun (WGS) entry which is preliminary data.</text>
</comment>